<dbReference type="GO" id="GO:0016810">
    <property type="term" value="F:hydrolase activity, acting on carbon-nitrogen (but not peptide) bonds"/>
    <property type="evidence" value="ECO:0007669"/>
    <property type="project" value="InterPro"/>
</dbReference>
<dbReference type="Gene3D" id="2.30.40.10">
    <property type="entry name" value="Urease, subunit C, domain 1"/>
    <property type="match status" value="2"/>
</dbReference>
<dbReference type="PANTHER" id="PTHR43135">
    <property type="entry name" value="ALPHA-D-RIBOSE 1-METHYLPHOSPHONATE 5-TRIPHOSPHATE DIPHOSPHATASE"/>
    <property type="match status" value="1"/>
</dbReference>
<accession>A0A7G9SBN4</accession>
<feature type="domain" description="Amidohydrolase-related" evidence="1">
    <location>
        <begin position="69"/>
        <end position="439"/>
    </location>
</feature>
<dbReference type="SUPFAM" id="SSF51556">
    <property type="entry name" value="Metallo-dependent hydrolases"/>
    <property type="match status" value="1"/>
</dbReference>
<dbReference type="InterPro" id="IPR006680">
    <property type="entry name" value="Amidohydro-rel"/>
</dbReference>
<proteinExistence type="predicted"/>
<dbReference type="SUPFAM" id="SSF51338">
    <property type="entry name" value="Composite domain of metallo-dependent hydrolases"/>
    <property type="match status" value="1"/>
</dbReference>
<name>A0A7G9SBN4_9SPHN</name>
<dbReference type="AlphaFoldDB" id="A0A7G9SBN4"/>
<reference evidence="2 3" key="1">
    <citation type="submission" date="2020-08" db="EMBL/GenBank/DDBJ databases">
        <title>Genome sequence of Sphingomonas rhizophila KACC 19189T.</title>
        <authorList>
            <person name="Hyun D.-W."/>
            <person name="Bae J.-W."/>
        </authorList>
    </citation>
    <scope>NUCLEOTIDE SEQUENCE [LARGE SCALE GENOMIC DNA]</scope>
    <source>
        <strain evidence="2 3">KACC 19189</strain>
    </source>
</reference>
<dbReference type="Gene3D" id="3.40.50.10910">
    <property type="entry name" value="Amidohydrolase"/>
    <property type="match status" value="1"/>
</dbReference>
<evidence type="ECO:0000313" key="2">
    <source>
        <dbReference type="EMBL" id="QNN65259.1"/>
    </source>
</evidence>
<organism evidence="2 3">
    <name type="scientific">Sphingomonas rhizophila</name>
    <dbReference type="NCBI Taxonomy" id="2071607"/>
    <lineage>
        <taxon>Bacteria</taxon>
        <taxon>Pseudomonadati</taxon>
        <taxon>Pseudomonadota</taxon>
        <taxon>Alphaproteobacteria</taxon>
        <taxon>Sphingomonadales</taxon>
        <taxon>Sphingomonadaceae</taxon>
        <taxon>Sphingomonas</taxon>
    </lineage>
</organism>
<dbReference type="InterPro" id="IPR032466">
    <property type="entry name" value="Metal_Hydrolase"/>
</dbReference>
<dbReference type="Pfam" id="PF01979">
    <property type="entry name" value="Amidohydro_1"/>
    <property type="match status" value="1"/>
</dbReference>
<evidence type="ECO:0000259" key="1">
    <source>
        <dbReference type="Pfam" id="PF01979"/>
    </source>
</evidence>
<dbReference type="KEGG" id="srhi:H9L12_01000"/>
<dbReference type="Gene3D" id="3.30.110.90">
    <property type="entry name" value="Amidohydrolase"/>
    <property type="match status" value="2"/>
</dbReference>
<sequence>MALMIGAVVANSQPASAEPTTIDHVTIVNVEDGTRFADHSITFDGDRITSVGPTLARRAGRHIDGKGLFVIPGLWDMHVHSHRERRWTYHYPLFRAFGITGVRDAGSHLGSALALREKAKTDPLAPRVIWGTPVVDGAPQVNSFGLSAEDATSGRYLVRELHRQGFDFLKVYDRLSPGAYVGLTSEARRLGMPVEGHVPLALSPDDAIAAGQRLIDHLTLIAEGCSPRSLSVVQRKNAEDPRESDSLSILMSNEVSSEMADFDVRSCRSLLERLARAHVWQVPTLVQLESFVRSEPPAVWPARRDYVSPGVQADWETQAKEAEPEALANGRRMFDIQMSLLKPMADAGVPILAGTDTSNEIWVFAGYSLHRELELFVRAGLSPLQALQTATLNPRIYAGHNRGRPLLSIGERADIVLLANDPSANIDNLATIRGVVARGMYYDRASLDALLLDAKRHAKTAGK</sequence>
<dbReference type="Gene3D" id="1.20.58.520">
    <property type="entry name" value="Amidohydrolase"/>
    <property type="match status" value="2"/>
</dbReference>
<dbReference type="EMBL" id="CP060717">
    <property type="protein sequence ID" value="QNN65259.1"/>
    <property type="molecule type" value="Genomic_DNA"/>
</dbReference>
<dbReference type="InterPro" id="IPR011059">
    <property type="entry name" value="Metal-dep_hydrolase_composite"/>
</dbReference>
<dbReference type="PANTHER" id="PTHR43135:SF3">
    <property type="entry name" value="ALPHA-D-RIBOSE 1-METHYLPHOSPHONATE 5-TRIPHOSPHATE DIPHOSPHATASE"/>
    <property type="match status" value="1"/>
</dbReference>
<evidence type="ECO:0000313" key="3">
    <source>
        <dbReference type="Proteomes" id="UP000515955"/>
    </source>
</evidence>
<dbReference type="Proteomes" id="UP000515955">
    <property type="component" value="Chromosome"/>
</dbReference>
<keyword evidence="2" id="KW-0378">Hydrolase</keyword>
<protein>
    <submittedName>
        <fullName evidence="2">Amidohydrolase family protein</fullName>
    </submittedName>
</protein>
<keyword evidence="3" id="KW-1185">Reference proteome</keyword>
<dbReference type="InterPro" id="IPR051781">
    <property type="entry name" value="Metallo-dep_Hydrolase"/>
</dbReference>
<gene>
    <name evidence="2" type="ORF">H9L12_01000</name>
</gene>